<organism evidence="1 2">
    <name type="scientific">Dorcoceras hygrometricum</name>
    <dbReference type="NCBI Taxonomy" id="472368"/>
    <lineage>
        <taxon>Eukaryota</taxon>
        <taxon>Viridiplantae</taxon>
        <taxon>Streptophyta</taxon>
        <taxon>Embryophyta</taxon>
        <taxon>Tracheophyta</taxon>
        <taxon>Spermatophyta</taxon>
        <taxon>Magnoliopsida</taxon>
        <taxon>eudicotyledons</taxon>
        <taxon>Gunneridae</taxon>
        <taxon>Pentapetalae</taxon>
        <taxon>asterids</taxon>
        <taxon>lamiids</taxon>
        <taxon>Lamiales</taxon>
        <taxon>Gesneriaceae</taxon>
        <taxon>Didymocarpoideae</taxon>
        <taxon>Trichosporeae</taxon>
        <taxon>Loxocarpinae</taxon>
        <taxon>Dorcoceras</taxon>
    </lineage>
</organism>
<dbReference type="AlphaFoldDB" id="A0A2Z7CDB5"/>
<gene>
    <name evidence="1" type="ORF">F511_06540</name>
</gene>
<dbReference type="Proteomes" id="UP000250235">
    <property type="component" value="Unassembled WGS sequence"/>
</dbReference>
<proteinExistence type="predicted"/>
<keyword evidence="2" id="KW-1185">Reference proteome</keyword>
<evidence type="ECO:0000313" key="1">
    <source>
        <dbReference type="EMBL" id="KZV44918.1"/>
    </source>
</evidence>
<sequence length="380" mass="42362">MVFGSDQCILPELYLIFNFQIEKAKILARPLAAATCGGSPPSRAHECARLARWPREEGERWCFLLVRRRAVDAGLTRREGRFVAREWRPRMARRLLDRRCASRRCCARWPCACRTRGGRTLRYWSRLAGRPLPLLGCAAWSQAGRTIARMMAHVSDDGRPAARGIGARCRWRAALVAAVCALCGARDFVDGGCRPTVVAASLRRCRDCWVTKESRIRSWTGLALSTAVYREVPLSLRNRSEPGTSASKLLTALLSADGLRSAVGLWRSATADFVGGFLIHQLCTVHVAVGNNNVYIYMRHCSPWILSGDSRRFRPPFFTFEVALYSSREALYFRTIFGGCSWLERDHEVAYFGRVFVRAGFPGYPAGRGADPARGAPVGG</sequence>
<dbReference type="EMBL" id="KQ996469">
    <property type="protein sequence ID" value="KZV44918.1"/>
    <property type="molecule type" value="Genomic_DNA"/>
</dbReference>
<protein>
    <submittedName>
        <fullName evidence="1">Uncharacterized protein</fullName>
    </submittedName>
</protein>
<name>A0A2Z7CDB5_9LAMI</name>
<accession>A0A2Z7CDB5</accession>
<reference evidence="1 2" key="1">
    <citation type="journal article" date="2015" name="Proc. Natl. Acad. Sci. U.S.A.">
        <title>The resurrection genome of Boea hygrometrica: A blueprint for survival of dehydration.</title>
        <authorList>
            <person name="Xiao L."/>
            <person name="Yang G."/>
            <person name="Zhang L."/>
            <person name="Yang X."/>
            <person name="Zhao S."/>
            <person name="Ji Z."/>
            <person name="Zhou Q."/>
            <person name="Hu M."/>
            <person name="Wang Y."/>
            <person name="Chen M."/>
            <person name="Xu Y."/>
            <person name="Jin H."/>
            <person name="Xiao X."/>
            <person name="Hu G."/>
            <person name="Bao F."/>
            <person name="Hu Y."/>
            <person name="Wan P."/>
            <person name="Li L."/>
            <person name="Deng X."/>
            <person name="Kuang T."/>
            <person name="Xiang C."/>
            <person name="Zhu J.K."/>
            <person name="Oliver M.J."/>
            <person name="He Y."/>
        </authorList>
    </citation>
    <scope>NUCLEOTIDE SEQUENCE [LARGE SCALE GENOMIC DNA]</scope>
    <source>
        <strain evidence="2">cv. XS01</strain>
    </source>
</reference>
<evidence type="ECO:0000313" key="2">
    <source>
        <dbReference type="Proteomes" id="UP000250235"/>
    </source>
</evidence>